<dbReference type="Pfam" id="PF01986">
    <property type="entry name" value="DUF123"/>
    <property type="match status" value="1"/>
</dbReference>
<dbReference type="CDD" id="cd10441">
    <property type="entry name" value="GIY-YIG_COG1833"/>
    <property type="match status" value="1"/>
</dbReference>
<name>A0A1D8S4Q3_9EURY</name>
<dbReference type="GO" id="GO:0140078">
    <property type="term" value="F:class I DNA-(apurinic or apyrimidinic site) endonuclease activity"/>
    <property type="evidence" value="ECO:0007669"/>
    <property type="project" value="UniProtKB-EC"/>
</dbReference>
<evidence type="ECO:0000313" key="3">
    <source>
        <dbReference type="Proteomes" id="UP000185608"/>
    </source>
</evidence>
<accession>A0A1J1ABW6</accession>
<dbReference type="Proteomes" id="UP000186165">
    <property type="component" value="Chromosome"/>
</dbReference>
<dbReference type="EMBL" id="CP016070">
    <property type="protein sequence ID" value="AOW80333.1"/>
    <property type="molecule type" value="Genomic_DNA"/>
</dbReference>
<keyword evidence="4" id="KW-1185">Reference proteome</keyword>
<dbReference type="KEGG" id="hhsr:HSR6_1188"/>
<gene>
    <name evidence="1" type="primary">nth2</name>
    <name evidence="2" type="ORF">HSR6_1188</name>
    <name evidence="1" type="ORF">HTSR_1153</name>
</gene>
<keyword evidence="1" id="KW-0540">Nuclease</keyword>
<dbReference type="GeneID" id="30417712"/>
<dbReference type="PATRIC" id="fig|1855411.3.peg.1152"/>
<reference evidence="1 3" key="1">
    <citation type="submission" date="2016-06" db="EMBL/GenBank/DDBJ databases">
        <title>Discovery of anaerobic lithoheterotrophic haloarchaeon capable of sulfur respiration by hydrogen and formate.</title>
        <authorList>
            <person name="Sorokin D.Y."/>
            <person name="Kublanov I.V."/>
            <person name="Roman P."/>
            <person name="Sinninghe Damste J.S."/>
            <person name="Golyshin P.N."/>
            <person name="Rojo D."/>
            <person name="Ciordia S."/>
            <person name="Mena Md.C."/>
            <person name="Ferrer M."/>
            <person name="Smedile F."/>
            <person name="Messina E."/>
            <person name="La Cono V."/>
            <person name="Yakimov M.M."/>
        </authorList>
    </citation>
    <scope>NUCLEOTIDE SEQUENCE [LARGE SCALE GENOMIC DNA]</scope>
    <source>
        <strain evidence="1 3">HTSR1</strain>
    </source>
</reference>
<dbReference type="STRING" id="1873524.HSR6_1188"/>
<sequence length="136" mass="14607">MGPGTYTVLVKLDTVRPITFGAAGERSLDAGYYAYTGSAFGPGGLSRVDRHRRVAAGENDTRHWHVDYLLGAAETNWEGVWITPEADRECEIARSLSGEAIAGIGATDCSCVSHLTYSADRESLVDSVATCHEDRA</sequence>
<evidence type="ECO:0000313" key="4">
    <source>
        <dbReference type="Proteomes" id="UP000186165"/>
    </source>
</evidence>
<dbReference type="KEGG" id="halh:HTSR_1153"/>
<dbReference type="AlphaFoldDB" id="A0A1D8S4Q3"/>
<evidence type="ECO:0000313" key="1">
    <source>
        <dbReference type="EMBL" id="AOW80333.1"/>
    </source>
</evidence>
<accession>A0A1D8S4Q3</accession>
<proteinExistence type="predicted"/>
<reference evidence="4" key="2">
    <citation type="submission" date="2016-08" db="EMBL/GenBank/DDBJ databases">
        <title>Discovery of first anaerobic lithoheterotrophic haloarchae widely represented in hypersaline habitats.</title>
        <authorList>
            <person name="Sorokin D.Y."/>
            <person name="Kublanov I.V."/>
            <person name="Roman P."/>
            <person name="Sinninghe Damste J.S."/>
            <person name="Golyshin P.N."/>
            <person name="Rojo D."/>
            <person name="Ciordia S."/>
            <person name="Mena Md.C."/>
            <person name="Ferrer M."/>
            <person name="Smedile F."/>
            <person name="Messina E."/>
            <person name="La Cono V."/>
            <person name="Yakimov M.M."/>
        </authorList>
    </citation>
    <scope>NUCLEOTIDE SEQUENCE [LARGE SCALE GENOMIC DNA]</scope>
    <source>
        <strain evidence="4">HSR6</strain>
    </source>
</reference>
<dbReference type="Proteomes" id="UP000185608">
    <property type="component" value="Chromosome"/>
</dbReference>
<dbReference type="InterPro" id="IPR002837">
    <property type="entry name" value="DUF123"/>
</dbReference>
<evidence type="ECO:0000313" key="2">
    <source>
        <dbReference type="EMBL" id="APE95636.1"/>
    </source>
</evidence>
<protein>
    <submittedName>
        <fullName evidence="1">Endonuclease III</fullName>
        <ecNumber evidence="1">4.2.99.18</ecNumber>
    </submittedName>
</protein>
<dbReference type="RefSeq" id="WP_070365028.1">
    <property type="nucleotide sequence ID" value="NZ_CP016070.1"/>
</dbReference>
<dbReference type="OrthoDB" id="17296at2157"/>
<keyword evidence="1" id="KW-0378">Hydrolase</keyword>
<keyword evidence="1" id="KW-0456">Lyase</keyword>
<dbReference type="EC" id="4.2.99.18" evidence="1"/>
<organism evidence="1 3">
    <name type="scientific">Halodesulfurarchaeum formicicum</name>
    <dbReference type="NCBI Taxonomy" id="1873524"/>
    <lineage>
        <taxon>Archaea</taxon>
        <taxon>Methanobacteriati</taxon>
        <taxon>Methanobacteriota</taxon>
        <taxon>Stenosarchaea group</taxon>
        <taxon>Halobacteria</taxon>
        <taxon>Halobacteriales</taxon>
        <taxon>Halobacteriaceae</taxon>
        <taxon>Halodesulfurarchaeum</taxon>
    </lineage>
</organism>
<keyword evidence="1" id="KW-0255">Endonuclease</keyword>
<dbReference type="PANTHER" id="PTHR37460:SF1">
    <property type="entry name" value="ENDONUCLEASE III"/>
    <property type="match status" value="1"/>
</dbReference>
<dbReference type="PANTHER" id="PTHR37460">
    <property type="entry name" value="ENDONUCLEASE III"/>
    <property type="match status" value="1"/>
</dbReference>
<dbReference type="EMBL" id="CP016804">
    <property type="protein sequence ID" value="APE95636.1"/>
    <property type="molecule type" value="Genomic_DNA"/>
</dbReference>
<reference evidence="2" key="3">
    <citation type="journal article" date="2017" name="ISME J.">
        <title>Discovery of anaerobic lithoheterotrophic haloarchaea, ubiquitous in hypersaline habitats.</title>
        <authorList>
            <person name="Sorokin D.Y."/>
            <person name="Messina E."/>
            <person name="Smedile F."/>
            <person name="Roman P."/>
            <person name="Damste J.S.S."/>
            <person name="Ciordia S."/>
            <person name="Mena M.C."/>
            <person name="Ferrer M."/>
            <person name="Golyshin P.N."/>
            <person name="Kublanov I.V."/>
            <person name="Samarov N.I."/>
            <person name="Toshchakov S.V."/>
            <person name="La Cono V."/>
            <person name="Yakimov M.M."/>
        </authorList>
    </citation>
    <scope>NUCLEOTIDE SEQUENCE</scope>
    <source>
        <strain evidence="2">HSR6</strain>
    </source>
</reference>